<dbReference type="RefSeq" id="WP_115569637.1">
    <property type="nucleotide sequence ID" value="NZ_NXLV01000008.1"/>
</dbReference>
<evidence type="ECO:0000313" key="3">
    <source>
        <dbReference type="Proteomes" id="UP000257045"/>
    </source>
</evidence>
<evidence type="ECO:0000259" key="1">
    <source>
        <dbReference type="Pfam" id="PF04316"/>
    </source>
</evidence>
<dbReference type="OrthoDB" id="5328035at2"/>
<proteinExistence type="predicted"/>
<feature type="domain" description="Anti-sigma-28 factor FlgM C-terminal" evidence="1">
    <location>
        <begin position="29"/>
        <end position="65"/>
    </location>
</feature>
<dbReference type="AlphaFoldDB" id="A0A3D8IZ50"/>
<dbReference type="InterPro" id="IPR031316">
    <property type="entry name" value="FlgM_C"/>
</dbReference>
<protein>
    <recommendedName>
        <fullName evidence="1">Anti-sigma-28 factor FlgM C-terminal domain-containing protein</fullName>
    </recommendedName>
</protein>
<dbReference type="SUPFAM" id="SSF101498">
    <property type="entry name" value="Anti-sigma factor FlgM"/>
    <property type="match status" value="1"/>
</dbReference>
<accession>A0A3D8IZ50</accession>
<organism evidence="2 3">
    <name type="scientific">Helicobacter brantae</name>
    <dbReference type="NCBI Taxonomy" id="375927"/>
    <lineage>
        <taxon>Bacteria</taxon>
        <taxon>Pseudomonadati</taxon>
        <taxon>Campylobacterota</taxon>
        <taxon>Epsilonproteobacteria</taxon>
        <taxon>Campylobacterales</taxon>
        <taxon>Helicobacteraceae</taxon>
        <taxon>Helicobacter</taxon>
    </lineage>
</organism>
<dbReference type="EMBL" id="NXLV01000008">
    <property type="protein sequence ID" value="RDU70542.1"/>
    <property type="molecule type" value="Genomic_DNA"/>
</dbReference>
<reference evidence="2 3" key="1">
    <citation type="submission" date="2018-04" db="EMBL/GenBank/DDBJ databases">
        <title>Novel Campyloabacter and Helicobacter Species and Strains.</title>
        <authorList>
            <person name="Mannion A.J."/>
            <person name="Shen Z."/>
            <person name="Fox J.G."/>
        </authorList>
    </citation>
    <scope>NUCLEOTIDE SEQUENCE [LARGE SCALE GENOMIC DNA]</scope>
    <source>
        <strain evidence="2 3">MIT 04-9366</strain>
    </source>
</reference>
<dbReference type="Pfam" id="PF04316">
    <property type="entry name" value="FlgM"/>
    <property type="match status" value="1"/>
</dbReference>
<sequence length="72" mass="8252">MIRNTTQRGLVGSVYAQNIEKNTTNKENQVKKNQEVKALDKVSQIKEQIQNGTYELNMKKTSEKMALNLLNL</sequence>
<dbReference type="Proteomes" id="UP000257045">
    <property type="component" value="Unassembled WGS sequence"/>
</dbReference>
<gene>
    <name evidence="2" type="ORF">CQA58_05055</name>
</gene>
<dbReference type="InterPro" id="IPR035890">
    <property type="entry name" value="Anti-sigma-28_factor_FlgM_sf"/>
</dbReference>
<evidence type="ECO:0000313" key="2">
    <source>
        <dbReference type="EMBL" id="RDU70542.1"/>
    </source>
</evidence>
<comment type="caution">
    <text evidence="2">The sequence shown here is derived from an EMBL/GenBank/DDBJ whole genome shotgun (WGS) entry which is preliminary data.</text>
</comment>
<name>A0A3D8IZ50_9HELI</name>
<keyword evidence="3" id="KW-1185">Reference proteome</keyword>